<feature type="domain" description="tRNA intron endonuclease catalytic" evidence="4">
    <location>
        <begin position="158"/>
        <end position="231"/>
    </location>
</feature>
<dbReference type="EnsemblMetazoa" id="CJA11981.1">
    <property type="protein sequence ID" value="CJA11981.1"/>
    <property type="gene ID" value="WBGene00131185"/>
</dbReference>
<dbReference type="Proteomes" id="UP000005237">
    <property type="component" value="Unassembled WGS sequence"/>
</dbReference>
<sequence>MELLDFDAKKSYKHAAQKATPLTLEKADLQQFLSPGREISAHLSGGLVQIFDIQVAEILHEISGIGQWLEDEREQQGCSVSKTCFRGGENGELDVEKAEKWAALSPVQSILTLSPEETLLLALDWQLITLKKAQTPIEKHEIWPKMQELHGKEKNLGKSYAVFRHLRKNGWIVRSGMTFGCDYLIYCLGARHFHASAAVLIADTISPVHMLTLTRILSHNKKALMCASVTSSSSSSIDDDDGNVTIENLEDVERVTVNIVTMKTYFMERDFPNFSSRQNELYEVPTKVD</sequence>
<dbReference type="EC" id="4.6.1.16" evidence="2"/>
<dbReference type="PANTHER" id="PTHR21227:SF0">
    <property type="entry name" value="TRNA-SPLICING ENDONUCLEASE SUBUNIT SEN2"/>
    <property type="match status" value="1"/>
</dbReference>
<reference evidence="5" key="2">
    <citation type="submission" date="2022-06" db="UniProtKB">
        <authorList>
            <consortium name="EnsemblMetazoa"/>
        </authorList>
    </citation>
    <scope>IDENTIFICATION</scope>
    <source>
        <strain evidence="5">DF5081</strain>
    </source>
</reference>
<dbReference type="Pfam" id="PF01974">
    <property type="entry name" value="tRNA_int_endo"/>
    <property type="match status" value="1"/>
</dbReference>
<name>A0A8R1DV06_CAEJA</name>
<evidence type="ECO:0000256" key="3">
    <source>
        <dbReference type="ARBA" id="ARBA00034031"/>
    </source>
</evidence>
<dbReference type="InterPro" id="IPR036167">
    <property type="entry name" value="tRNA_intron_Endo_cat-like_sf"/>
</dbReference>
<evidence type="ECO:0000256" key="2">
    <source>
        <dbReference type="ARBA" id="ARBA00012573"/>
    </source>
</evidence>
<dbReference type="SUPFAM" id="SSF53032">
    <property type="entry name" value="tRNA-intron endonuclease catalytic domain-like"/>
    <property type="match status" value="1"/>
</dbReference>
<dbReference type="PANTHER" id="PTHR21227">
    <property type="entry name" value="TRNA-SPLICING ENDONUCLEASE SUBUNIT SEN2"/>
    <property type="match status" value="1"/>
</dbReference>
<dbReference type="GO" id="GO:0003676">
    <property type="term" value="F:nucleic acid binding"/>
    <property type="evidence" value="ECO:0007669"/>
    <property type="project" value="InterPro"/>
</dbReference>
<reference evidence="6" key="1">
    <citation type="submission" date="2010-08" db="EMBL/GenBank/DDBJ databases">
        <authorList>
            <consortium name="Caenorhabditis japonica Sequencing Consortium"/>
            <person name="Wilson R.K."/>
        </authorList>
    </citation>
    <scope>NUCLEOTIDE SEQUENCE [LARGE SCALE GENOMIC DNA]</scope>
    <source>
        <strain evidence="6">DF5081</strain>
    </source>
</reference>
<evidence type="ECO:0000313" key="5">
    <source>
        <dbReference type="EnsemblMetazoa" id="CJA11981.1"/>
    </source>
</evidence>
<accession>A0A8R1DV06</accession>
<dbReference type="InterPro" id="IPR006677">
    <property type="entry name" value="tRNA_intron_Endonuc_cat-like"/>
</dbReference>
<keyword evidence="6" id="KW-1185">Reference proteome</keyword>
<protein>
    <recommendedName>
        <fullName evidence="2">tRNA-intron lyase</fullName>
        <ecNumber evidence="2">4.6.1.16</ecNumber>
    </recommendedName>
</protein>
<dbReference type="Gene3D" id="3.40.1350.10">
    <property type="match status" value="1"/>
</dbReference>
<evidence type="ECO:0000259" key="4">
    <source>
        <dbReference type="Pfam" id="PF01974"/>
    </source>
</evidence>
<dbReference type="CDD" id="cd22363">
    <property type="entry name" value="tRNA-intron_lyase_C"/>
    <property type="match status" value="1"/>
</dbReference>
<proteinExistence type="inferred from homology"/>
<dbReference type="InterPro" id="IPR011856">
    <property type="entry name" value="tRNA_endonuc-like_dom_sf"/>
</dbReference>
<evidence type="ECO:0000313" key="6">
    <source>
        <dbReference type="Proteomes" id="UP000005237"/>
    </source>
</evidence>
<organism evidence="5 6">
    <name type="scientific">Caenorhabditis japonica</name>
    <dbReference type="NCBI Taxonomy" id="281687"/>
    <lineage>
        <taxon>Eukaryota</taxon>
        <taxon>Metazoa</taxon>
        <taxon>Ecdysozoa</taxon>
        <taxon>Nematoda</taxon>
        <taxon>Chromadorea</taxon>
        <taxon>Rhabditida</taxon>
        <taxon>Rhabditina</taxon>
        <taxon>Rhabditomorpha</taxon>
        <taxon>Rhabditoidea</taxon>
        <taxon>Rhabditidae</taxon>
        <taxon>Peloderinae</taxon>
        <taxon>Caenorhabditis</taxon>
    </lineage>
</organism>
<dbReference type="GO" id="GO:0000214">
    <property type="term" value="C:tRNA-intron endonuclease complex"/>
    <property type="evidence" value="ECO:0007669"/>
    <property type="project" value="TreeGrafter"/>
</dbReference>
<dbReference type="InterPro" id="IPR006676">
    <property type="entry name" value="tRNA_splic"/>
</dbReference>
<dbReference type="GO" id="GO:0005737">
    <property type="term" value="C:cytoplasm"/>
    <property type="evidence" value="ECO:0007669"/>
    <property type="project" value="TreeGrafter"/>
</dbReference>
<dbReference type="GO" id="GO:0000379">
    <property type="term" value="P:tRNA-type intron splice site recognition and cleavage"/>
    <property type="evidence" value="ECO:0007669"/>
    <property type="project" value="TreeGrafter"/>
</dbReference>
<evidence type="ECO:0000256" key="1">
    <source>
        <dbReference type="ARBA" id="ARBA00008078"/>
    </source>
</evidence>
<comment type="similarity">
    <text evidence="1">Belongs to the tRNA-intron endonuclease family.</text>
</comment>
<dbReference type="GO" id="GO:0000213">
    <property type="term" value="F:tRNA-intron lyase activity"/>
    <property type="evidence" value="ECO:0007669"/>
    <property type="project" value="UniProtKB-EC"/>
</dbReference>
<comment type="catalytic activity">
    <reaction evidence="3">
        <text>pretRNA = a 3'-half-tRNA molecule with a 5'-OH end + a 5'-half-tRNA molecule with a 2',3'-cyclic phosphate end + an intron with a 2',3'-cyclic phosphate and a 5'-hydroxyl terminus.</text>
        <dbReference type="EC" id="4.6.1.16"/>
    </reaction>
</comment>
<dbReference type="AlphaFoldDB" id="A0A8R1DV06"/>